<keyword evidence="2" id="KW-1185">Reference proteome</keyword>
<name>A0AAW0L3V2_QUESU</name>
<gene>
    <name evidence="1" type="ORF">CFP56_008087</name>
</gene>
<evidence type="ECO:0000313" key="2">
    <source>
        <dbReference type="Proteomes" id="UP000237347"/>
    </source>
</evidence>
<reference evidence="1 2" key="1">
    <citation type="journal article" date="2018" name="Sci. Data">
        <title>The draft genome sequence of cork oak.</title>
        <authorList>
            <person name="Ramos A.M."/>
            <person name="Usie A."/>
            <person name="Barbosa P."/>
            <person name="Barros P.M."/>
            <person name="Capote T."/>
            <person name="Chaves I."/>
            <person name="Simoes F."/>
            <person name="Abreu I."/>
            <person name="Carrasquinho I."/>
            <person name="Faro C."/>
            <person name="Guimaraes J.B."/>
            <person name="Mendonca D."/>
            <person name="Nobrega F."/>
            <person name="Rodrigues L."/>
            <person name="Saibo N.J.M."/>
            <person name="Varela M.C."/>
            <person name="Egas C."/>
            <person name="Matos J."/>
            <person name="Miguel C.M."/>
            <person name="Oliveira M.M."/>
            <person name="Ricardo C.P."/>
            <person name="Goncalves S."/>
        </authorList>
    </citation>
    <scope>NUCLEOTIDE SEQUENCE [LARGE SCALE GENOMIC DNA]</scope>
    <source>
        <strain evidence="2">cv. HL8</strain>
    </source>
</reference>
<accession>A0AAW0L3V2</accession>
<sequence>MFSEDQRFWILAHVFTDLGFLDLGSCFQRTKGFWILAHVFRDLGFLDPDSCFQRPRIFGSWLMFSEDQGVGLSADFALSGIQSETGYIITCSFYLHFKFATLSRI</sequence>
<protein>
    <submittedName>
        <fullName evidence="1">Uncharacterized protein</fullName>
    </submittedName>
</protein>
<proteinExistence type="predicted"/>
<evidence type="ECO:0000313" key="1">
    <source>
        <dbReference type="EMBL" id="KAK7846335.1"/>
    </source>
</evidence>
<dbReference type="Proteomes" id="UP000237347">
    <property type="component" value="Unassembled WGS sequence"/>
</dbReference>
<organism evidence="1 2">
    <name type="scientific">Quercus suber</name>
    <name type="common">Cork oak</name>
    <dbReference type="NCBI Taxonomy" id="58331"/>
    <lineage>
        <taxon>Eukaryota</taxon>
        <taxon>Viridiplantae</taxon>
        <taxon>Streptophyta</taxon>
        <taxon>Embryophyta</taxon>
        <taxon>Tracheophyta</taxon>
        <taxon>Spermatophyta</taxon>
        <taxon>Magnoliopsida</taxon>
        <taxon>eudicotyledons</taxon>
        <taxon>Gunneridae</taxon>
        <taxon>Pentapetalae</taxon>
        <taxon>rosids</taxon>
        <taxon>fabids</taxon>
        <taxon>Fagales</taxon>
        <taxon>Fagaceae</taxon>
        <taxon>Quercus</taxon>
    </lineage>
</organism>
<comment type="caution">
    <text evidence="1">The sequence shown here is derived from an EMBL/GenBank/DDBJ whole genome shotgun (WGS) entry which is preliminary data.</text>
</comment>
<dbReference type="AlphaFoldDB" id="A0AAW0L3V2"/>
<dbReference type="EMBL" id="PKMF04000157">
    <property type="protein sequence ID" value="KAK7846335.1"/>
    <property type="molecule type" value="Genomic_DNA"/>
</dbReference>